<organism evidence="9 10">
    <name type="scientific">Malassezia globosa (strain ATCC MYA-4612 / CBS 7966)</name>
    <name type="common">Dandruff-associated fungus</name>
    <dbReference type="NCBI Taxonomy" id="425265"/>
    <lineage>
        <taxon>Eukaryota</taxon>
        <taxon>Fungi</taxon>
        <taxon>Dikarya</taxon>
        <taxon>Basidiomycota</taxon>
        <taxon>Ustilaginomycotina</taxon>
        <taxon>Malasseziomycetes</taxon>
        <taxon>Malasseziales</taxon>
        <taxon>Malasseziaceae</taxon>
        <taxon>Malassezia</taxon>
    </lineage>
</organism>
<comment type="similarity">
    <text evidence="7 8">Belongs to the SFT2 family.</text>
</comment>
<accession>A8QAW3</accession>
<dbReference type="PANTHER" id="PTHR23137:SF36">
    <property type="entry name" value="VESICLE TRANSPORT PROTEIN SFT2C"/>
    <property type="match status" value="1"/>
</dbReference>
<dbReference type="InterPro" id="IPR011691">
    <property type="entry name" value="Vesicle_transpt_SFT2"/>
</dbReference>
<dbReference type="EMBL" id="AAYY01000015">
    <property type="protein sequence ID" value="EDP41840.1"/>
    <property type="molecule type" value="Genomic_DNA"/>
</dbReference>
<dbReference type="OrthoDB" id="660759at2759"/>
<dbReference type="GeneID" id="5853361"/>
<dbReference type="KEGG" id="mgl:MGL_3842"/>
<evidence type="ECO:0000313" key="10">
    <source>
        <dbReference type="Proteomes" id="UP000008837"/>
    </source>
</evidence>
<proteinExistence type="inferred from homology"/>
<dbReference type="VEuPathDB" id="FungiDB:MGL_3842"/>
<reference evidence="9 10" key="1">
    <citation type="journal article" date="2007" name="Proc. Natl. Acad. Sci. U.S.A.">
        <title>Dandruff-associated Malassezia genomes reveal convergent and divergent virulence traits shared with plant and human fungal pathogens.</title>
        <authorList>
            <person name="Xu J."/>
            <person name="Saunders C.W."/>
            <person name="Hu P."/>
            <person name="Grant R.A."/>
            <person name="Boekhout T."/>
            <person name="Kuramae E.E."/>
            <person name="Kronstad J.W."/>
            <person name="Deangelis Y.M."/>
            <person name="Reeder N.L."/>
            <person name="Johnstone K.R."/>
            <person name="Leland M."/>
            <person name="Fieno A.M."/>
            <person name="Begley W.M."/>
            <person name="Sun Y."/>
            <person name="Lacey M.P."/>
            <person name="Chaudhary T."/>
            <person name="Keough T."/>
            <person name="Chu L."/>
            <person name="Sears R."/>
            <person name="Yuan B."/>
            <person name="Dawson T.L.Jr."/>
        </authorList>
    </citation>
    <scope>NUCLEOTIDE SEQUENCE [LARGE SCALE GENOMIC DNA]</scope>
    <source>
        <strain evidence="10">ATCC MYA-4612 / CBS 7966</strain>
    </source>
</reference>
<keyword evidence="8" id="KW-0333">Golgi apparatus</keyword>
<evidence type="ECO:0000256" key="5">
    <source>
        <dbReference type="ARBA" id="ARBA00022989"/>
    </source>
</evidence>
<dbReference type="GO" id="GO:0015031">
    <property type="term" value="P:protein transport"/>
    <property type="evidence" value="ECO:0007669"/>
    <property type="project" value="UniProtKB-KW"/>
</dbReference>
<dbReference type="PANTHER" id="PTHR23137">
    <property type="entry name" value="VESICLE TRANSPORT PROTEIN-RELATED"/>
    <property type="match status" value="1"/>
</dbReference>
<keyword evidence="4 8" id="KW-0653">Protein transport</keyword>
<protein>
    <recommendedName>
        <fullName evidence="8">Protein transport protein SFT2</fullName>
    </recommendedName>
</protein>
<dbReference type="GO" id="GO:0000139">
    <property type="term" value="C:Golgi membrane"/>
    <property type="evidence" value="ECO:0007669"/>
    <property type="project" value="UniProtKB-SubCell"/>
</dbReference>
<keyword evidence="2 8" id="KW-0813">Transport</keyword>
<name>A8QAW3_MALGO</name>
<evidence type="ECO:0000256" key="6">
    <source>
        <dbReference type="ARBA" id="ARBA00023136"/>
    </source>
</evidence>
<comment type="caution">
    <text evidence="9">The sequence shown here is derived from an EMBL/GenBank/DDBJ whole genome shotgun (WGS) entry which is preliminary data.</text>
</comment>
<evidence type="ECO:0000256" key="7">
    <source>
        <dbReference type="ARBA" id="ARBA00025800"/>
    </source>
</evidence>
<keyword evidence="10" id="KW-1185">Reference proteome</keyword>
<dbReference type="AlphaFoldDB" id="A8QAW3"/>
<evidence type="ECO:0000256" key="3">
    <source>
        <dbReference type="ARBA" id="ARBA00022692"/>
    </source>
</evidence>
<comment type="subcellular location">
    <subcellularLocation>
        <location evidence="8">Golgi apparatus membrane</location>
        <topology evidence="8">Multi-pass membrane protein</topology>
    </subcellularLocation>
    <subcellularLocation>
        <location evidence="1">Membrane</location>
        <topology evidence="1">Multi-pass membrane protein</topology>
    </subcellularLocation>
</comment>
<evidence type="ECO:0000256" key="1">
    <source>
        <dbReference type="ARBA" id="ARBA00004141"/>
    </source>
</evidence>
<evidence type="ECO:0000256" key="2">
    <source>
        <dbReference type="ARBA" id="ARBA00022448"/>
    </source>
</evidence>
<dbReference type="OMA" id="NTRFKYF"/>
<keyword evidence="3 8" id="KW-0812">Transmembrane</keyword>
<keyword evidence="5 8" id="KW-1133">Transmembrane helix</keyword>
<evidence type="ECO:0000256" key="8">
    <source>
        <dbReference type="RuleBase" id="RU363111"/>
    </source>
</evidence>
<dbReference type="InterPro" id="IPR007305">
    <property type="entry name" value="Vesicle_transpt_Got1/SFT2"/>
</dbReference>
<dbReference type="RefSeq" id="XP_001729054.1">
    <property type="nucleotide sequence ID" value="XM_001729002.1"/>
</dbReference>
<comment type="caution">
    <text evidence="8">Lacks conserved residue(s) required for the propagation of feature annotation.</text>
</comment>
<dbReference type="Pfam" id="PF04178">
    <property type="entry name" value="Got1"/>
    <property type="match status" value="1"/>
</dbReference>
<dbReference type="GO" id="GO:0016192">
    <property type="term" value="P:vesicle-mediated transport"/>
    <property type="evidence" value="ECO:0007669"/>
    <property type="project" value="InterPro"/>
</dbReference>
<dbReference type="Proteomes" id="UP000008837">
    <property type="component" value="Unassembled WGS sequence"/>
</dbReference>
<evidence type="ECO:0000313" key="9">
    <source>
        <dbReference type="EMBL" id="EDP41840.1"/>
    </source>
</evidence>
<gene>
    <name evidence="9" type="ORF">MGL_3842</name>
</gene>
<comment type="function">
    <text evidence="8">Nonessential protein required for the fusion of transport vesicles derived from the endocytic pathway with the Golgi complex.</text>
</comment>
<sequence>MSMPRWASWTPRTDTAAGTDVTDTGSGIASWFRSGLSAYVPLRSVERTNEEEAYISLSHWDRFLGFIACLVGSALCFLFSFLFVQPPILLARPHKFALAFTLGSLLFMIGYMTSMALTLYFALGAQKRLPTVLFAIMQIGCLLTYLANYFPGGVTTLRYAGTLIARGSTSILPI</sequence>
<keyword evidence="6 8" id="KW-0472">Membrane</keyword>
<evidence type="ECO:0000256" key="4">
    <source>
        <dbReference type="ARBA" id="ARBA00022927"/>
    </source>
</evidence>
<dbReference type="InParanoid" id="A8QAW3"/>
<dbReference type="STRING" id="425265.A8QAW3"/>
<feature type="transmembrane region" description="Helical" evidence="8">
    <location>
        <begin position="63"/>
        <end position="84"/>
    </location>
</feature>
<feature type="transmembrane region" description="Helical" evidence="8">
    <location>
        <begin position="96"/>
        <end position="123"/>
    </location>
</feature>
<feature type="transmembrane region" description="Helical" evidence="8">
    <location>
        <begin position="129"/>
        <end position="150"/>
    </location>
</feature>
<dbReference type="FunCoup" id="A8QAW3">
    <property type="interactions" value="167"/>
</dbReference>